<feature type="domain" description="Cyclin C-terminal" evidence="7">
    <location>
        <begin position="342"/>
        <end position="456"/>
    </location>
</feature>
<keyword evidence="9" id="KW-1185">Reference proteome</keyword>
<comment type="similarity">
    <text evidence="4">Belongs to the cyclin family.</text>
</comment>
<feature type="compositionally biased region" description="Basic and acidic residues" evidence="5">
    <location>
        <begin position="161"/>
        <end position="188"/>
    </location>
</feature>
<dbReference type="FunFam" id="1.10.472.10:FF:000001">
    <property type="entry name" value="G2/mitotic-specific cyclin"/>
    <property type="match status" value="1"/>
</dbReference>
<evidence type="ECO:0000313" key="9">
    <source>
        <dbReference type="Proteomes" id="UP000298138"/>
    </source>
</evidence>
<reference evidence="8 9" key="1">
    <citation type="submission" date="2019-04" db="EMBL/GenBank/DDBJ databases">
        <title>Comparative genomics and transcriptomics to analyze fruiting body development in filamentous ascomycetes.</title>
        <authorList>
            <consortium name="DOE Joint Genome Institute"/>
            <person name="Lutkenhaus R."/>
            <person name="Traeger S."/>
            <person name="Breuer J."/>
            <person name="Kuo A."/>
            <person name="Lipzen A."/>
            <person name="Pangilinan J."/>
            <person name="Dilworth D."/>
            <person name="Sandor L."/>
            <person name="Poggeler S."/>
            <person name="Barry K."/>
            <person name="Grigoriev I.V."/>
            <person name="Nowrousian M."/>
        </authorList>
    </citation>
    <scope>NUCLEOTIDE SEQUENCE [LARGE SCALE GENOMIC DNA]</scope>
    <source>
        <strain evidence="8 9">CBS 389.68</strain>
    </source>
</reference>
<feature type="compositionally biased region" description="Basic and acidic residues" evidence="5">
    <location>
        <begin position="125"/>
        <end position="144"/>
    </location>
</feature>
<dbReference type="Pfam" id="PF00134">
    <property type="entry name" value="Cyclin_N"/>
    <property type="match status" value="1"/>
</dbReference>
<dbReference type="InterPro" id="IPR004367">
    <property type="entry name" value="Cyclin_C-dom"/>
</dbReference>
<dbReference type="PANTHER" id="PTHR10177">
    <property type="entry name" value="CYCLINS"/>
    <property type="match status" value="1"/>
</dbReference>
<accession>A0A4S2MTC8</accession>
<dbReference type="STRING" id="341454.A0A4S2MTC8"/>
<dbReference type="PIRSF" id="PIRSF001771">
    <property type="entry name" value="Cyclin_A_B_D_E"/>
    <property type="match status" value="1"/>
</dbReference>
<dbReference type="InterPro" id="IPR013763">
    <property type="entry name" value="Cyclin-like_dom"/>
</dbReference>
<dbReference type="InterPro" id="IPR046965">
    <property type="entry name" value="Cyclin_A/B-like"/>
</dbReference>
<proteinExistence type="inferred from homology"/>
<gene>
    <name evidence="8" type="ORF">EX30DRAFT_372763</name>
</gene>
<dbReference type="FunCoup" id="A0A4S2MTC8">
    <property type="interactions" value="482"/>
</dbReference>
<dbReference type="InterPro" id="IPR039361">
    <property type="entry name" value="Cyclin"/>
</dbReference>
<evidence type="ECO:0000256" key="4">
    <source>
        <dbReference type="RuleBase" id="RU000383"/>
    </source>
</evidence>
<dbReference type="SMART" id="SM00385">
    <property type="entry name" value="CYCLIN"/>
    <property type="match status" value="2"/>
</dbReference>
<dbReference type="PROSITE" id="PS00292">
    <property type="entry name" value="CYCLINS"/>
    <property type="match status" value="1"/>
</dbReference>
<dbReference type="OrthoDB" id="5590282at2759"/>
<keyword evidence="2 4" id="KW-0195">Cyclin</keyword>
<dbReference type="SMART" id="SM01332">
    <property type="entry name" value="Cyclin_C"/>
    <property type="match status" value="1"/>
</dbReference>
<evidence type="ECO:0000313" key="8">
    <source>
        <dbReference type="EMBL" id="TGZ79733.1"/>
    </source>
</evidence>
<organism evidence="8 9">
    <name type="scientific">Ascodesmis nigricans</name>
    <dbReference type="NCBI Taxonomy" id="341454"/>
    <lineage>
        <taxon>Eukaryota</taxon>
        <taxon>Fungi</taxon>
        <taxon>Dikarya</taxon>
        <taxon>Ascomycota</taxon>
        <taxon>Pezizomycotina</taxon>
        <taxon>Pezizomycetes</taxon>
        <taxon>Pezizales</taxon>
        <taxon>Ascodesmidaceae</taxon>
        <taxon>Ascodesmis</taxon>
    </lineage>
</organism>
<evidence type="ECO:0000256" key="2">
    <source>
        <dbReference type="ARBA" id="ARBA00023127"/>
    </source>
</evidence>
<evidence type="ECO:0000259" key="7">
    <source>
        <dbReference type="SMART" id="SM01332"/>
    </source>
</evidence>
<evidence type="ECO:0000259" key="6">
    <source>
        <dbReference type="SMART" id="SM00385"/>
    </source>
</evidence>
<keyword evidence="1" id="KW-0132">Cell division</keyword>
<dbReference type="CDD" id="cd20568">
    <property type="entry name" value="CYCLIN_CLBs_yeast_rpt1"/>
    <property type="match status" value="1"/>
</dbReference>
<evidence type="ECO:0000256" key="5">
    <source>
        <dbReference type="SAM" id="MobiDB-lite"/>
    </source>
</evidence>
<dbReference type="Pfam" id="PF02984">
    <property type="entry name" value="Cyclin_C"/>
    <property type="match status" value="1"/>
</dbReference>
<dbReference type="InterPro" id="IPR036915">
    <property type="entry name" value="Cyclin-like_sf"/>
</dbReference>
<dbReference type="SUPFAM" id="SSF47954">
    <property type="entry name" value="Cyclin-like"/>
    <property type="match status" value="2"/>
</dbReference>
<dbReference type="Gene3D" id="1.10.472.10">
    <property type="entry name" value="Cyclin-like"/>
    <property type="match status" value="2"/>
</dbReference>
<feature type="region of interest" description="Disordered" evidence="5">
    <location>
        <begin position="98"/>
        <end position="188"/>
    </location>
</feature>
<dbReference type="InParanoid" id="A0A4S2MTC8"/>
<dbReference type="GO" id="GO:0051301">
    <property type="term" value="P:cell division"/>
    <property type="evidence" value="ECO:0007669"/>
    <property type="project" value="UniProtKB-KW"/>
</dbReference>
<dbReference type="Proteomes" id="UP000298138">
    <property type="component" value="Unassembled WGS sequence"/>
</dbReference>
<feature type="domain" description="Cyclin-like" evidence="6">
    <location>
        <begin position="249"/>
        <end position="333"/>
    </location>
</feature>
<dbReference type="EMBL" id="ML220129">
    <property type="protein sequence ID" value="TGZ79733.1"/>
    <property type="molecule type" value="Genomic_DNA"/>
</dbReference>
<evidence type="ECO:0000256" key="1">
    <source>
        <dbReference type="ARBA" id="ARBA00022618"/>
    </source>
</evidence>
<sequence length="496" mass="56420">MQARRATRTRATNENADENRAATTRLTRAKAASLTKPSALAAKPTNATVNPVARGKRNVLVDVSNVGKAEPVGGEKKVVKKAVSKVTAVKASTTTTTTAAAAKPANRQALKPLNTGNRAVKPAPKAKEPVQVDEKKNLKRREPEPEKEEDVENVPPPKAPGLKERDQPKVEEQVDRHVDKRPRSAKTLPRDVVHDNLDEDDAGDPLMVSEYVEEIFEYLRELEPQAMPHPLYMDHQADLQWSMRGILVDWLVEVHTRFRLLPETLFLCVNIVDRFLSTKTVPLEKLQLVGLTAMFIAAKYEEVFSPHVQYFRHVADNGYSEDEILRAERYILATLDYNLSYPNPMNFLRRISKADEYDFQTRTFAKYLMEISLVDHRFLKYPPSRVAAAAMYMSRLILNRGEWHNNMVYYSDYTEEQIIPVVQLFIDYLVRPVKHQAFYKKYASKKFMKASLHGRHWSKNHAKEYGVDANVPFDEVDFEASSSVVADNSLPLDDSA</sequence>
<name>A0A4S2MTC8_9PEZI</name>
<dbReference type="CDD" id="cd20512">
    <property type="entry name" value="CYCLIN_CLBs_yeast_rpt2"/>
    <property type="match status" value="1"/>
</dbReference>
<dbReference type="AlphaFoldDB" id="A0A4S2MTC8"/>
<protein>
    <submittedName>
        <fullName evidence="8">A/B/D/E cyclin</fullName>
    </submittedName>
</protein>
<evidence type="ECO:0000256" key="3">
    <source>
        <dbReference type="ARBA" id="ARBA00023306"/>
    </source>
</evidence>
<feature type="domain" description="Cyclin-like" evidence="6">
    <location>
        <begin position="346"/>
        <end position="427"/>
    </location>
</feature>
<dbReference type="InterPro" id="IPR006671">
    <property type="entry name" value="Cyclin_N"/>
</dbReference>
<dbReference type="GO" id="GO:0016538">
    <property type="term" value="F:cyclin-dependent protein serine/threonine kinase regulator activity"/>
    <property type="evidence" value="ECO:0007669"/>
    <property type="project" value="InterPro"/>
</dbReference>
<feature type="region of interest" description="Disordered" evidence="5">
    <location>
        <begin position="1"/>
        <end position="21"/>
    </location>
</feature>
<dbReference type="GO" id="GO:0044772">
    <property type="term" value="P:mitotic cell cycle phase transition"/>
    <property type="evidence" value="ECO:0007669"/>
    <property type="project" value="InterPro"/>
</dbReference>
<keyword evidence="3" id="KW-0131">Cell cycle</keyword>
<dbReference type="InterPro" id="IPR048258">
    <property type="entry name" value="Cyclins_cyclin-box"/>
</dbReference>